<sequence>MSPPACASRAKFHWGTAFATERKRFTDPATKLRIKHTNHRVRIPKGLYPCRIEEKLTKKQVGGKWILVKEMLMISKDGEISEFPKNKFAPHRLPQREGNMNGWLIKDEDEPLEHEASDKEGGSDLESTASNKPKWKKIAKVDPDRTSRNCPYCSK</sequence>
<dbReference type="Proteomes" id="UP001151760">
    <property type="component" value="Unassembled WGS sequence"/>
</dbReference>
<protein>
    <submittedName>
        <fullName evidence="2">Uncharacterized protein</fullName>
    </submittedName>
</protein>
<reference evidence="2" key="2">
    <citation type="submission" date="2022-01" db="EMBL/GenBank/DDBJ databases">
        <authorList>
            <person name="Yamashiro T."/>
            <person name="Shiraishi A."/>
            <person name="Satake H."/>
            <person name="Nakayama K."/>
        </authorList>
    </citation>
    <scope>NUCLEOTIDE SEQUENCE</scope>
</reference>
<gene>
    <name evidence="2" type="ORF">Tco_0727644</name>
</gene>
<organism evidence="2 3">
    <name type="scientific">Tanacetum coccineum</name>
    <dbReference type="NCBI Taxonomy" id="301880"/>
    <lineage>
        <taxon>Eukaryota</taxon>
        <taxon>Viridiplantae</taxon>
        <taxon>Streptophyta</taxon>
        <taxon>Embryophyta</taxon>
        <taxon>Tracheophyta</taxon>
        <taxon>Spermatophyta</taxon>
        <taxon>Magnoliopsida</taxon>
        <taxon>eudicotyledons</taxon>
        <taxon>Gunneridae</taxon>
        <taxon>Pentapetalae</taxon>
        <taxon>asterids</taxon>
        <taxon>campanulids</taxon>
        <taxon>Asterales</taxon>
        <taxon>Asteraceae</taxon>
        <taxon>Asteroideae</taxon>
        <taxon>Anthemideae</taxon>
        <taxon>Anthemidinae</taxon>
        <taxon>Tanacetum</taxon>
    </lineage>
</organism>
<proteinExistence type="predicted"/>
<evidence type="ECO:0000313" key="2">
    <source>
        <dbReference type="EMBL" id="GJS77763.1"/>
    </source>
</evidence>
<reference evidence="2" key="1">
    <citation type="journal article" date="2022" name="Int. J. Mol. Sci.">
        <title>Draft Genome of Tanacetum Coccineum: Genomic Comparison of Closely Related Tanacetum-Family Plants.</title>
        <authorList>
            <person name="Yamashiro T."/>
            <person name="Shiraishi A."/>
            <person name="Nakayama K."/>
            <person name="Satake H."/>
        </authorList>
    </citation>
    <scope>NUCLEOTIDE SEQUENCE</scope>
</reference>
<evidence type="ECO:0000313" key="3">
    <source>
        <dbReference type="Proteomes" id="UP001151760"/>
    </source>
</evidence>
<keyword evidence="3" id="KW-1185">Reference proteome</keyword>
<name>A0ABQ4YLY0_9ASTR</name>
<feature type="compositionally biased region" description="Basic and acidic residues" evidence="1">
    <location>
        <begin position="113"/>
        <end position="122"/>
    </location>
</feature>
<comment type="caution">
    <text evidence="2">The sequence shown here is derived from an EMBL/GenBank/DDBJ whole genome shotgun (WGS) entry which is preliminary data.</text>
</comment>
<evidence type="ECO:0000256" key="1">
    <source>
        <dbReference type="SAM" id="MobiDB-lite"/>
    </source>
</evidence>
<dbReference type="EMBL" id="BQNB010010471">
    <property type="protein sequence ID" value="GJS77763.1"/>
    <property type="molecule type" value="Genomic_DNA"/>
</dbReference>
<accession>A0ABQ4YLY0</accession>
<feature type="region of interest" description="Disordered" evidence="1">
    <location>
        <begin position="91"/>
        <end position="155"/>
    </location>
</feature>